<keyword evidence="4" id="KW-0520">NAD</keyword>
<dbReference type="InterPro" id="IPR028161">
    <property type="entry name" value="Met8-like"/>
</dbReference>
<evidence type="ECO:0000256" key="4">
    <source>
        <dbReference type="ARBA" id="ARBA00023027"/>
    </source>
</evidence>
<comment type="caution">
    <text evidence="7">The sequence shown here is derived from an EMBL/GenBank/DDBJ whole genome shotgun (WGS) entry which is preliminary data.</text>
</comment>
<dbReference type="eggNOG" id="COG1648">
    <property type="taxonomic scope" value="Bacteria"/>
</dbReference>
<dbReference type="InterPro" id="IPR042518">
    <property type="entry name" value="SirC_C"/>
</dbReference>
<dbReference type="PANTHER" id="PTHR35330:SF1">
    <property type="entry name" value="SIROHEME BIOSYNTHESIS PROTEIN MET8"/>
    <property type="match status" value="1"/>
</dbReference>
<dbReference type="PANTHER" id="PTHR35330">
    <property type="entry name" value="SIROHEME BIOSYNTHESIS PROTEIN MET8"/>
    <property type="match status" value="1"/>
</dbReference>
<dbReference type="STRING" id="1220589.CD32_22595"/>
<evidence type="ECO:0000256" key="5">
    <source>
        <dbReference type="ARBA" id="ARBA00023244"/>
    </source>
</evidence>
<dbReference type="Gene3D" id="3.40.50.720">
    <property type="entry name" value="NAD(P)-binding Rossmann-like Domain"/>
    <property type="match status" value="1"/>
</dbReference>
<reference evidence="7 8" key="1">
    <citation type="submission" date="2014-02" db="EMBL/GenBank/DDBJ databases">
        <title>Draft genome sequence of Lysinibacillus odysseyi NBRC 100172.</title>
        <authorList>
            <person name="Zhang F."/>
            <person name="Wang G."/>
            <person name="Zhang L."/>
        </authorList>
    </citation>
    <scope>NUCLEOTIDE SEQUENCE [LARGE SCALE GENOMIC DNA]</scope>
    <source>
        <strain evidence="7 8">NBRC 100172</strain>
    </source>
</reference>
<dbReference type="GO" id="GO:0043115">
    <property type="term" value="F:precorrin-2 dehydrogenase activity"/>
    <property type="evidence" value="ECO:0007669"/>
    <property type="project" value="UniProtKB-EC"/>
</dbReference>
<dbReference type="SUPFAM" id="SSF75615">
    <property type="entry name" value="Siroheme synthase middle domains-like"/>
    <property type="match status" value="1"/>
</dbReference>
<protein>
    <recommendedName>
        <fullName evidence="2">precorrin-2 dehydrogenase</fullName>
        <ecNumber evidence="2">1.3.1.76</ecNumber>
    </recommendedName>
</protein>
<dbReference type="EMBL" id="JPVP01000060">
    <property type="protein sequence ID" value="KGR82085.1"/>
    <property type="molecule type" value="Genomic_DNA"/>
</dbReference>
<dbReference type="EC" id="1.3.1.76" evidence="2"/>
<keyword evidence="5" id="KW-0627">Porphyrin biosynthesis</keyword>
<proteinExistence type="predicted"/>
<dbReference type="Gene3D" id="1.10.8.610">
    <property type="entry name" value="SirC, precorrin-2 dehydrogenase, C-terminal helical domain-like"/>
    <property type="match status" value="1"/>
</dbReference>
<dbReference type="AlphaFoldDB" id="A0A0A3IF24"/>
<organism evidence="7 8">
    <name type="scientific">Lysinibacillus odysseyi 34hs-1 = NBRC 100172</name>
    <dbReference type="NCBI Taxonomy" id="1220589"/>
    <lineage>
        <taxon>Bacteria</taxon>
        <taxon>Bacillati</taxon>
        <taxon>Bacillota</taxon>
        <taxon>Bacilli</taxon>
        <taxon>Bacillales</taxon>
        <taxon>Bacillaceae</taxon>
        <taxon>Lysinibacillus</taxon>
    </lineage>
</organism>
<comment type="catalytic activity">
    <reaction evidence="6">
        <text>precorrin-2 + NAD(+) = sirohydrochlorin + NADH + 2 H(+)</text>
        <dbReference type="Rhea" id="RHEA:15613"/>
        <dbReference type="ChEBI" id="CHEBI:15378"/>
        <dbReference type="ChEBI" id="CHEBI:57540"/>
        <dbReference type="ChEBI" id="CHEBI:57945"/>
        <dbReference type="ChEBI" id="CHEBI:58351"/>
        <dbReference type="ChEBI" id="CHEBI:58827"/>
        <dbReference type="EC" id="1.3.1.76"/>
    </reaction>
</comment>
<dbReference type="OrthoDB" id="9773765at2"/>
<sequence length="212" mass="23947">MSYYPICLNLDYKKVVIVGGGHVARQKLQSLLPTKAEIVIISPVIVPEIEAYIQQGAATWYEKHFEASDLDGAALIFAVTNLEEINDAVEQATQHWQLLSRADAKGRVDFINPAVVRRGDFLLTASTSGASPTLTRKVKEELSAAYDEAYEQYVAFLKQARFELMDTIQEPTIRKQALQTLVSSEILEWIREGNTKKCEEFLQQLLQKEITR</sequence>
<evidence type="ECO:0000256" key="3">
    <source>
        <dbReference type="ARBA" id="ARBA00023002"/>
    </source>
</evidence>
<evidence type="ECO:0000313" key="7">
    <source>
        <dbReference type="EMBL" id="KGR82085.1"/>
    </source>
</evidence>
<evidence type="ECO:0000313" key="8">
    <source>
        <dbReference type="Proteomes" id="UP000030437"/>
    </source>
</evidence>
<dbReference type="NCBIfam" id="TIGR01470">
    <property type="entry name" value="cysG_Nterm"/>
    <property type="match status" value="1"/>
</dbReference>
<evidence type="ECO:0000256" key="2">
    <source>
        <dbReference type="ARBA" id="ARBA00012400"/>
    </source>
</evidence>
<dbReference type="Pfam" id="PF13241">
    <property type="entry name" value="NAD_binding_7"/>
    <property type="match status" value="1"/>
</dbReference>
<dbReference type="SUPFAM" id="SSF51735">
    <property type="entry name" value="NAD(P)-binding Rossmann-fold domains"/>
    <property type="match status" value="1"/>
</dbReference>
<keyword evidence="8" id="KW-1185">Reference proteome</keyword>
<dbReference type="InterPro" id="IPR006367">
    <property type="entry name" value="Sirohaem_synthase_N"/>
</dbReference>
<dbReference type="UniPathway" id="UPA00262">
    <property type="reaction ID" value="UER00222"/>
</dbReference>
<accession>A0A0A3IF24</accession>
<gene>
    <name evidence="7" type="ORF">CD32_22595</name>
</gene>
<dbReference type="InterPro" id="IPR036291">
    <property type="entry name" value="NAD(P)-bd_dom_sf"/>
</dbReference>
<name>A0A0A3IF24_9BACI</name>
<dbReference type="GO" id="GO:0019354">
    <property type="term" value="P:siroheme biosynthetic process"/>
    <property type="evidence" value="ECO:0007669"/>
    <property type="project" value="UniProtKB-UniPathway"/>
</dbReference>
<dbReference type="RefSeq" id="WP_036159258.1">
    <property type="nucleotide sequence ID" value="NZ_AVCX01000001.1"/>
</dbReference>
<evidence type="ECO:0000256" key="6">
    <source>
        <dbReference type="ARBA" id="ARBA00047561"/>
    </source>
</evidence>
<dbReference type="Proteomes" id="UP000030437">
    <property type="component" value="Unassembled WGS sequence"/>
</dbReference>
<keyword evidence="3" id="KW-0560">Oxidoreductase</keyword>
<evidence type="ECO:0000256" key="1">
    <source>
        <dbReference type="ARBA" id="ARBA00005010"/>
    </source>
</evidence>
<dbReference type="GO" id="GO:0004325">
    <property type="term" value="F:ferrochelatase activity"/>
    <property type="evidence" value="ECO:0007669"/>
    <property type="project" value="InterPro"/>
</dbReference>
<comment type="pathway">
    <text evidence="1">Porphyrin-containing compound metabolism; siroheme biosynthesis; sirohydrochlorin from precorrin-2: step 1/1.</text>
</comment>